<keyword evidence="1" id="KW-1133">Transmembrane helix</keyword>
<dbReference type="InterPro" id="IPR025178">
    <property type="entry name" value="Lnb_N"/>
</dbReference>
<dbReference type="AlphaFoldDB" id="A0A1H2TTY6"/>
<evidence type="ECO:0000256" key="1">
    <source>
        <dbReference type="SAM" id="Phobius"/>
    </source>
</evidence>
<accession>A0A1H2TTY6</accession>
<keyword evidence="1" id="KW-0812">Transmembrane</keyword>
<proteinExistence type="predicted"/>
<evidence type="ECO:0000259" key="2">
    <source>
        <dbReference type="Pfam" id="PF13387"/>
    </source>
</evidence>
<dbReference type="Proteomes" id="UP000183454">
    <property type="component" value="Unassembled WGS sequence"/>
</dbReference>
<organism evidence="3 4">
    <name type="scientific">Nitrosomonas communis</name>
    <dbReference type="NCBI Taxonomy" id="44574"/>
    <lineage>
        <taxon>Bacteria</taxon>
        <taxon>Pseudomonadati</taxon>
        <taxon>Pseudomonadota</taxon>
        <taxon>Betaproteobacteria</taxon>
        <taxon>Nitrosomonadales</taxon>
        <taxon>Nitrosomonadaceae</taxon>
        <taxon>Nitrosomonas</taxon>
    </lineage>
</organism>
<gene>
    <name evidence="3" type="ORF">SAMN05421882_101240</name>
</gene>
<evidence type="ECO:0000313" key="3">
    <source>
        <dbReference type="EMBL" id="SDW46634.1"/>
    </source>
</evidence>
<reference evidence="3 4" key="1">
    <citation type="submission" date="2016-10" db="EMBL/GenBank/DDBJ databases">
        <authorList>
            <person name="de Groot N.N."/>
        </authorList>
    </citation>
    <scope>NUCLEOTIDE SEQUENCE [LARGE SCALE GENOMIC DNA]</scope>
    <source>
        <strain evidence="3 4">Nm110</strain>
    </source>
</reference>
<evidence type="ECO:0000313" key="4">
    <source>
        <dbReference type="Proteomes" id="UP000183454"/>
    </source>
</evidence>
<name>A0A1H2TTY6_9PROT</name>
<dbReference type="EMBL" id="FNNH01000012">
    <property type="protein sequence ID" value="SDW46634.1"/>
    <property type="molecule type" value="Genomic_DNA"/>
</dbReference>
<dbReference type="Pfam" id="PF13387">
    <property type="entry name" value="Lnb_N"/>
    <property type="match status" value="1"/>
</dbReference>
<feature type="transmembrane region" description="Helical" evidence="1">
    <location>
        <begin position="41"/>
        <end position="61"/>
    </location>
</feature>
<feature type="transmembrane region" description="Helical" evidence="1">
    <location>
        <begin position="68"/>
        <end position="85"/>
    </location>
</feature>
<protein>
    <recommendedName>
        <fullName evidence="2">Lnb N-terminal periplasmic domain-containing protein</fullName>
    </recommendedName>
</protein>
<keyword evidence="1" id="KW-0472">Membrane</keyword>
<sequence>MRSTRTPVINIVSWILLGLLTLATGSWGVLALAFSGPYSDMVRSILAIAFGVASLSTLITLGFRRWRWQAFASYCALFLILLMWWSNIPPSNERNWQTDVAVLPYATIEGNLITVHNIRNFNYRSETDYTPGYYDKRFDLNKLEAVDIVASYWMGPAIAHIFLSFAFAGDDYLAISIETRKEKGEDYSSIKGFFRQYELIYVVADERDIIRLRTNYRENPPENTYIYRVNGLLENGRRLFLEYMRRINELKTKPEFYNTLTTNCTTSIWLNNRVNPTQLPFNWKILASGYLPQLLYERGKLKTDGLTFPELQQHSHINARAQAADDAAVDFSRLIRAKDTNIPTATPSVPN</sequence>
<feature type="domain" description="Lnb N-terminal periplasmic" evidence="2">
    <location>
        <begin position="133"/>
        <end position="288"/>
    </location>
</feature>